<dbReference type="PANTHER" id="PTHR32046:SF12">
    <property type="entry name" value="AIG1-TYPE G DOMAIN-CONTAINING PROTEIN"/>
    <property type="match status" value="1"/>
</dbReference>
<dbReference type="OrthoDB" id="2386367at2759"/>
<sequence length="736" mass="85976">MLKKHESSFDLNILNLHGKVYPFHMQNGAFVSNPQTWNKSIHDKLQYDWDYSMKQIKIIIETIDSFKQLSIDSFIQLKQIHFAFQQANQDTITYQDYIQFQTIEKIEIVDAEYHSTLCASCNQVCHNHCHLNETTTIGAQIFSRCKVMVNGKCQQCRNHCSYINHYHAKKTIQITEENLYDILDDLKKRYDQACVNSTNYQERILTIKETKEILEKTLKRKIHDIKKKSIELYQICSSFNLSQEFKYLIKQLKLESNLIKNHEIKIQTDNIIKYLIKFICSIEENRQKQSSMKIIDKEQRLEDNLPDIKLLKTVDLIQLYHNTNDHKFLTLILNELHQRAQGKSTNPLLTPNEIMIINKKLEKYKYKNIQELSYSYHKLQQQINKVIDSDIFQIVNVNSELLIENFIVQTLLDDKEKNDNDNQDKDLDATLHSFQELNVSTISFSSYPNTRRTLSSQSIHSPPYPNIAPIPQPIYPPPYPDTVSKTSNINITSIGFSHLTSAPYPSVNHPLRMPDLPDDYFSTNFDSKQSAPGVFRLEDYRHDSADTKSTTSSIDRQEHMPMPMPINNQLQSNNNVENQHIILTNNRTSIPDIISFSIDSIESSKSLLRYLPNDIATSLANENLHLLDNSRLLSMYTNANLTEDQSQKELIYQELHRRCYGEYPMLIKENKNLFDEKMKLNQMKTIDELVRTQLITNRKIRQHLKNNDVTLINEVPLDLIIEANVLNQLILLKSPM</sequence>
<name>A0A813NVK2_9BILA</name>
<organism evidence="1 2">
    <name type="scientific">Adineta steineri</name>
    <dbReference type="NCBI Taxonomy" id="433720"/>
    <lineage>
        <taxon>Eukaryota</taxon>
        <taxon>Metazoa</taxon>
        <taxon>Spiralia</taxon>
        <taxon>Gnathifera</taxon>
        <taxon>Rotifera</taxon>
        <taxon>Eurotatoria</taxon>
        <taxon>Bdelloidea</taxon>
        <taxon>Adinetida</taxon>
        <taxon>Adinetidae</taxon>
        <taxon>Adineta</taxon>
    </lineage>
</organism>
<evidence type="ECO:0000313" key="1">
    <source>
        <dbReference type="EMBL" id="CAF0741191.1"/>
    </source>
</evidence>
<dbReference type="Proteomes" id="UP000663891">
    <property type="component" value="Unassembled WGS sequence"/>
</dbReference>
<accession>A0A813NVK2</accession>
<dbReference type="PANTHER" id="PTHR32046">
    <property type="entry name" value="G DOMAIN-CONTAINING PROTEIN"/>
    <property type="match status" value="1"/>
</dbReference>
<proteinExistence type="predicted"/>
<comment type="caution">
    <text evidence="1">The sequence shown here is derived from an EMBL/GenBank/DDBJ whole genome shotgun (WGS) entry which is preliminary data.</text>
</comment>
<evidence type="ECO:0000313" key="2">
    <source>
        <dbReference type="Proteomes" id="UP000663891"/>
    </source>
</evidence>
<dbReference type="AlphaFoldDB" id="A0A813NVK2"/>
<reference evidence="1" key="1">
    <citation type="submission" date="2021-02" db="EMBL/GenBank/DDBJ databases">
        <authorList>
            <person name="Nowell W R."/>
        </authorList>
    </citation>
    <scope>NUCLEOTIDE SEQUENCE</scope>
</reference>
<dbReference type="EMBL" id="CAJNON010000003">
    <property type="protein sequence ID" value="CAF0741191.1"/>
    <property type="molecule type" value="Genomic_DNA"/>
</dbReference>
<gene>
    <name evidence="1" type="ORF">VCS650_LOCUS665</name>
</gene>
<protein>
    <submittedName>
        <fullName evidence="1">Uncharacterized protein</fullName>
    </submittedName>
</protein>